<feature type="transmembrane region" description="Helical" evidence="6">
    <location>
        <begin position="115"/>
        <end position="139"/>
    </location>
</feature>
<accession>A0ABM0GZ09</accession>
<name>A0ABM0GZ09_SACKO</name>
<sequence length="158" mass="17392">MEGEKAKDRYILVLKDGTEVPVGDDVPVTYDNPVAQNQAEDVDIIVPADAVGDNTVHPVYVVEKLVEKKRYPHDYLACSIISILCFLPLGIPALYCSTKIQDASLAGNYQAAKRAVFWVRLLVFLAFCCMLVWVALVIVGVNNMNEANPVNATEPEPQ</sequence>
<dbReference type="GeneID" id="100369394"/>
<evidence type="ECO:0000256" key="3">
    <source>
        <dbReference type="ARBA" id="ARBA00022692"/>
    </source>
</evidence>
<evidence type="ECO:0000313" key="8">
    <source>
        <dbReference type="RefSeq" id="XP_002740533.1"/>
    </source>
</evidence>
<dbReference type="InterPro" id="IPR007593">
    <property type="entry name" value="CD225/Dispanin_fam"/>
</dbReference>
<keyword evidence="5 6" id="KW-0472">Membrane</keyword>
<keyword evidence="3 6" id="KW-0812">Transmembrane</keyword>
<evidence type="ECO:0000256" key="6">
    <source>
        <dbReference type="SAM" id="Phobius"/>
    </source>
</evidence>
<reference evidence="8" key="1">
    <citation type="submission" date="2025-08" db="UniProtKB">
        <authorList>
            <consortium name="RefSeq"/>
        </authorList>
    </citation>
    <scope>IDENTIFICATION</scope>
    <source>
        <tissue evidence="8">Testes</tissue>
    </source>
</reference>
<evidence type="ECO:0000256" key="5">
    <source>
        <dbReference type="ARBA" id="ARBA00023136"/>
    </source>
</evidence>
<gene>
    <name evidence="8" type="primary">LOC100369394</name>
</gene>
<dbReference type="Proteomes" id="UP000694865">
    <property type="component" value="Unplaced"/>
</dbReference>
<organism evidence="7 8">
    <name type="scientific">Saccoglossus kowalevskii</name>
    <name type="common">Acorn worm</name>
    <dbReference type="NCBI Taxonomy" id="10224"/>
    <lineage>
        <taxon>Eukaryota</taxon>
        <taxon>Metazoa</taxon>
        <taxon>Hemichordata</taxon>
        <taxon>Enteropneusta</taxon>
        <taxon>Harrimaniidae</taxon>
        <taxon>Saccoglossus</taxon>
    </lineage>
</organism>
<keyword evidence="4 6" id="KW-1133">Transmembrane helix</keyword>
<comment type="similarity">
    <text evidence="2">Belongs to the CD225/Dispanin family.</text>
</comment>
<dbReference type="Pfam" id="PF04505">
    <property type="entry name" value="CD225"/>
    <property type="match status" value="1"/>
</dbReference>
<dbReference type="RefSeq" id="XP_002740533.1">
    <property type="nucleotide sequence ID" value="XM_002740487.2"/>
</dbReference>
<feature type="transmembrane region" description="Helical" evidence="6">
    <location>
        <begin position="75"/>
        <end position="95"/>
    </location>
</feature>
<evidence type="ECO:0000256" key="4">
    <source>
        <dbReference type="ARBA" id="ARBA00022989"/>
    </source>
</evidence>
<comment type="subcellular location">
    <subcellularLocation>
        <location evidence="1">Membrane</location>
    </subcellularLocation>
</comment>
<protein>
    <submittedName>
        <fullName evidence="8">Uncharacterized protein LOC100369394</fullName>
    </submittedName>
</protein>
<dbReference type="PANTHER" id="PTHR14768">
    <property type="entry name" value="UPF0338 PROTEIN"/>
    <property type="match status" value="1"/>
</dbReference>
<dbReference type="PANTHER" id="PTHR14768:SF2">
    <property type="entry name" value="TRANSMEMBRANE PROTEIN 91"/>
    <property type="match status" value="1"/>
</dbReference>
<evidence type="ECO:0000313" key="7">
    <source>
        <dbReference type="Proteomes" id="UP000694865"/>
    </source>
</evidence>
<keyword evidence="7" id="KW-1185">Reference proteome</keyword>
<proteinExistence type="inferred from homology"/>
<evidence type="ECO:0000256" key="2">
    <source>
        <dbReference type="ARBA" id="ARBA00006843"/>
    </source>
</evidence>
<evidence type="ECO:0000256" key="1">
    <source>
        <dbReference type="ARBA" id="ARBA00004370"/>
    </source>
</evidence>